<protein>
    <submittedName>
        <fullName evidence="1">Uncharacterized protein</fullName>
    </submittedName>
</protein>
<dbReference type="EMBL" id="JBHRSL010000027">
    <property type="protein sequence ID" value="MFC3053595.1"/>
    <property type="molecule type" value="Genomic_DNA"/>
</dbReference>
<evidence type="ECO:0000313" key="2">
    <source>
        <dbReference type="Proteomes" id="UP001595444"/>
    </source>
</evidence>
<sequence>MIEATTPTPLQIQPGQGLKIDTSKESKVKLDVNSIPESRFQLDIAVDPGKNKGLKIDIRA</sequence>
<dbReference type="Proteomes" id="UP001595444">
    <property type="component" value="Unassembled WGS sequence"/>
</dbReference>
<evidence type="ECO:0000313" key="1">
    <source>
        <dbReference type="EMBL" id="MFC3053595.1"/>
    </source>
</evidence>
<gene>
    <name evidence="1" type="ORF">ACFOKA_16970</name>
</gene>
<organism evidence="1 2">
    <name type="scientific">Kordiimonas pumila</name>
    <dbReference type="NCBI Taxonomy" id="2161677"/>
    <lineage>
        <taxon>Bacteria</taxon>
        <taxon>Pseudomonadati</taxon>
        <taxon>Pseudomonadota</taxon>
        <taxon>Alphaproteobacteria</taxon>
        <taxon>Kordiimonadales</taxon>
        <taxon>Kordiimonadaceae</taxon>
        <taxon>Kordiimonas</taxon>
    </lineage>
</organism>
<keyword evidence="2" id="KW-1185">Reference proteome</keyword>
<reference evidence="2" key="1">
    <citation type="journal article" date="2019" name="Int. J. Syst. Evol. Microbiol.">
        <title>The Global Catalogue of Microorganisms (GCM) 10K type strain sequencing project: providing services to taxonomists for standard genome sequencing and annotation.</title>
        <authorList>
            <consortium name="The Broad Institute Genomics Platform"/>
            <consortium name="The Broad Institute Genome Sequencing Center for Infectious Disease"/>
            <person name="Wu L."/>
            <person name="Ma J."/>
        </authorList>
    </citation>
    <scope>NUCLEOTIDE SEQUENCE [LARGE SCALE GENOMIC DNA]</scope>
    <source>
        <strain evidence="2">KCTC 62164</strain>
    </source>
</reference>
<dbReference type="RefSeq" id="WP_194215455.1">
    <property type="nucleotide sequence ID" value="NZ_CP061205.1"/>
</dbReference>
<name>A0ABV7DAF9_9PROT</name>
<proteinExistence type="predicted"/>
<accession>A0ABV7DAF9</accession>
<comment type="caution">
    <text evidence="1">The sequence shown here is derived from an EMBL/GenBank/DDBJ whole genome shotgun (WGS) entry which is preliminary data.</text>
</comment>